<dbReference type="Proteomes" id="UP001221757">
    <property type="component" value="Unassembled WGS sequence"/>
</dbReference>
<comment type="caution">
    <text evidence="2">The sequence shown here is derived from an EMBL/GenBank/DDBJ whole genome shotgun (WGS) entry which is preliminary data.</text>
</comment>
<keyword evidence="3" id="KW-1185">Reference proteome</keyword>
<evidence type="ECO:0000313" key="3">
    <source>
        <dbReference type="Proteomes" id="UP001221757"/>
    </source>
</evidence>
<gene>
    <name evidence="2" type="ORF">B0H17DRAFT_898997</name>
</gene>
<feature type="non-terminal residue" evidence="2">
    <location>
        <position position="1"/>
    </location>
</feature>
<reference evidence="2" key="1">
    <citation type="submission" date="2023-03" db="EMBL/GenBank/DDBJ databases">
        <title>Massive genome expansion in bonnet fungi (Mycena s.s.) driven by repeated elements and novel gene families across ecological guilds.</title>
        <authorList>
            <consortium name="Lawrence Berkeley National Laboratory"/>
            <person name="Harder C.B."/>
            <person name="Miyauchi S."/>
            <person name="Viragh M."/>
            <person name="Kuo A."/>
            <person name="Thoen E."/>
            <person name="Andreopoulos B."/>
            <person name="Lu D."/>
            <person name="Skrede I."/>
            <person name="Drula E."/>
            <person name="Henrissat B."/>
            <person name="Morin E."/>
            <person name="Kohler A."/>
            <person name="Barry K."/>
            <person name="LaButti K."/>
            <person name="Morin E."/>
            <person name="Salamov A."/>
            <person name="Lipzen A."/>
            <person name="Mereny Z."/>
            <person name="Hegedus B."/>
            <person name="Baldrian P."/>
            <person name="Stursova M."/>
            <person name="Weitz H."/>
            <person name="Taylor A."/>
            <person name="Grigoriev I.V."/>
            <person name="Nagy L.G."/>
            <person name="Martin F."/>
            <person name="Kauserud H."/>
        </authorList>
    </citation>
    <scope>NUCLEOTIDE SEQUENCE</scope>
    <source>
        <strain evidence="2">CBHHK067</strain>
    </source>
</reference>
<evidence type="ECO:0000259" key="1">
    <source>
        <dbReference type="Pfam" id="PF18885"/>
    </source>
</evidence>
<feature type="non-terminal residue" evidence="2">
    <location>
        <position position="75"/>
    </location>
</feature>
<feature type="domain" description="DUF5648" evidence="1">
    <location>
        <begin position="1"/>
        <end position="75"/>
    </location>
</feature>
<dbReference type="AlphaFoldDB" id="A0AAD7D931"/>
<dbReference type="EMBL" id="JARKIE010000101">
    <property type="protein sequence ID" value="KAJ7685934.1"/>
    <property type="molecule type" value="Genomic_DNA"/>
</dbReference>
<dbReference type="InterPro" id="IPR043708">
    <property type="entry name" value="DUF5648"/>
</dbReference>
<evidence type="ECO:0000313" key="2">
    <source>
        <dbReference type="EMBL" id="KAJ7685934.1"/>
    </source>
</evidence>
<proteinExistence type="predicted"/>
<dbReference type="Pfam" id="PF18885">
    <property type="entry name" value="DUF5648"/>
    <property type="match status" value="1"/>
</dbReference>
<name>A0AAD7D931_MYCRO</name>
<organism evidence="2 3">
    <name type="scientific">Mycena rosella</name>
    <name type="common">Pink bonnet</name>
    <name type="synonym">Agaricus rosellus</name>
    <dbReference type="NCBI Taxonomy" id="1033263"/>
    <lineage>
        <taxon>Eukaryota</taxon>
        <taxon>Fungi</taxon>
        <taxon>Dikarya</taxon>
        <taxon>Basidiomycota</taxon>
        <taxon>Agaricomycotina</taxon>
        <taxon>Agaricomycetes</taxon>
        <taxon>Agaricomycetidae</taxon>
        <taxon>Agaricales</taxon>
        <taxon>Marasmiineae</taxon>
        <taxon>Mycenaceae</taxon>
        <taxon>Mycena</taxon>
    </lineage>
</organism>
<sequence>FYTTDADEAQASVANGYAIEDKFHMYIYPTQTCGSVPLYRSHSTLGTDHFYTIDATERDDSANTGWVYQEIAGYV</sequence>
<accession>A0AAD7D931</accession>
<protein>
    <recommendedName>
        <fullName evidence="1">DUF5648 domain-containing protein</fullName>
    </recommendedName>
</protein>